<keyword evidence="10" id="KW-0812">Transmembrane</keyword>
<dbReference type="GO" id="GO:0006515">
    <property type="term" value="P:protein quality control for misfolded or incompletely synthesized proteins"/>
    <property type="evidence" value="ECO:0007669"/>
    <property type="project" value="TreeGrafter"/>
</dbReference>
<reference evidence="12" key="1">
    <citation type="submission" date="2022-12" db="EMBL/GenBank/DDBJ databases">
        <authorList>
            <person name="Petersen C."/>
        </authorList>
    </citation>
    <scope>NUCLEOTIDE SEQUENCE</scope>
    <source>
        <strain evidence="12">IBT 29677</strain>
    </source>
</reference>
<evidence type="ECO:0000256" key="10">
    <source>
        <dbReference type="SAM" id="Phobius"/>
    </source>
</evidence>
<name>A0A9W9VS93_9EURO</name>
<dbReference type="OrthoDB" id="1413014at2759"/>
<dbReference type="GO" id="GO:0005743">
    <property type="term" value="C:mitochondrial inner membrane"/>
    <property type="evidence" value="ECO:0007669"/>
    <property type="project" value="TreeGrafter"/>
</dbReference>
<keyword evidence="5" id="KW-0479">Metal-binding</keyword>
<dbReference type="GO" id="GO:0004176">
    <property type="term" value="F:ATP-dependent peptidase activity"/>
    <property type="evidence" value="ECO:0007669"/>
    <property type="project" value="InterPro"/>
</dbReference>
<dbReference type="InterPro" id="IPR003593">
    <property type="entry name" value="AAA+_ATPase"/>
</dbReference>
<feature type="domain" description="AAA+ ATPase" evidence="11">
    <location>
        <begin position="271"/>
        <end position="407"/>
    </location>
</feature>
<keyword evidence="9" id="KW-0547">Nucleotide-binding</keyword>
<evidence type="ECO:0000259" key="11">
    <source>
        <dbReference type="SMART" id="SM00382"/>
    </source>
</evidence>
<comment type="cofactor">
    <cofactor evidence="1">
        <name>Zn(2+)</name>
        <dbReference type="ChEBI" id="CHEBI:29105"/>
    </cofactor>
</comment>
<dbReference type="Proteomes" id="UP001147747">
    <property type="component" value="Unassembled WGS sequence"/>
</dbReference>
<dbReference type="GO" id="GO:0004222">
    <property type="term" value="F:metalloendopeptidase activity"/>
    <property type="evidence" value="ECO:0007669"/>
    <property type="project" value="InterPro"/>
</dbReference>
<evidence type="ECO:0000313" key="13">
    <source>
        <dbReference type="Proteomes" id="UP001147747"/>
    </source>
</evidence>
<accession>A0A9W9VS93</accession>
<keyword evidence="10" id="KW-1133">Transmembrane helix</keyword>
<dbReference type="SUPFAM" id="SSF52540">
    <property type="entry name" value="P-loop containing nucleoside triphosphate hydrolases"/>
    <property type="match status" value="1"/>
</dbReference>
<evidence type="ECO:0000256" key="5">
    <source>
        <dbReference type="ARBA" id="ARBA00022723"/>
    </source>
</evidence>
<gene>
    <name evidence="12" type="ORF">N7509_010815</name>
</gene>
<evidence type="ECO:0000256" key="7">
    <source>
        <dbReference type="ARBA" id="ARBA00022833"/>
    </source>
</evidence>
<dbReference type="GO" id="GO:0016887">
    <property type="term" value="F:ATP hydrolysis activity"/>
    <property type="evidence" value="ECO:0007669"/>
    <property type="project" value="InterPro"/>
</dbReference>
<dbReference type="Pfam" id="PF00004">
    <property type="entry name" value="AAA"/>
    <property type="match status" value="1"/>
</dbReference>
<dbReference type="AlphaFoldDB" id="A0A9W9VS93"/>
<evidence type="ECO:0000256" key="6">
    <source>
        <dbReference type="ARBA" id="ARBA00022801"/>
    </source>
</evidence>
<evidence type="ECO:0000256" key="2">
    <source>
        <dbReference type="ARBA" id="ARBA00010044"/>
    </source>
</evidence>
<dbReference type="SMART" id="SM00382">
    <property type="entry name" value="AAA"/>
    <property type="match status" value="1"/>
</dbReference>
<comment type="caution">
    <text evidence="12">The sequence shown here is derived from an EMBL/GenBank/DDBJ whole genome shotgun (WGS) entry which is preliminary data.</text>
</comment>
<keyword evidence="10" id="KW-0472">Membrane</keyword>
<dbReference type="Gene3D" id="1.10.8.60">
    <property type="match status" value="1"/>
</dbReference>
<dbReference type="InterPro" id="IPR003960">
    <property type="entry name" value="ATPase_AAA_CS"/>
</dbReference>
<protein>
    <recommendedName>
        <fullName evidence="11">AAA+ ATPase domain-containing protein</fullName>
    </recommendedName>
</protein>
<keyword evidence="6" id="KW-0378">Hydrolase</keyword>
<keyword evidence="8" id="KW-0482">Metalloprotease</keyword>
<dbReference type="GO" id="GO:0007005">
    <property type="term" value="P:mitochondrion organization"/>
    <property type="evidence" value="ECO:0007669"/>
    <property type="project" value="TreeGrafter"/>
</dbReference>
<keyword evidence="4" id="KW-0645">Protease</keyword>
<evidence type="ECO:0000256" key="9">
    <source>
        <dbReference type="RuleBase" id="RU003651"/>
    </source>
</evidence>
<dbReference type="Pfam" id="PF17862">
    <property type="entry name" value="AAA_lid_3"/>
    <property type="match status" value="1"/>
</dbReference>
<dbReference type="FunFam" id="3.40.50.300:FF:002568">
    <property type="entry name" value="Cell division protein (FtsH)"/>
    <property type="match status" value="1"/>
</dbReference>
<organism evidence="12 13">
    <name type="scientific">Penicillium cosmopolitanum</name>
    <dbReference type="NCBI Taxonomy" id="1131564"/>
    <lineage>
        <taxon>Eukaryota</taxon>
        <taxon>Fungi</taxon>
        <taxon>Dikarya</taxon>
        <taxon>Ascomycota</taxon>
        <taxon>Pezizomycotina</taxon>
        <taxon>Eurotiomycetes</taxon>
        <taxon>Eurotiomycetidae</taxon>
        <taxon>Eurotiales</taxon>
        <taxon>Aspergillaceae</taxon>
        <taxon>Penicillium</taxon>
    </lineage>
</organism>
<dbReference type="PROSITE" id="PS00674">
    <property type="entry name" value="AAA"/>
    <property type="match status" value="1"/>
</dbReference>
<sequence>MIQNVTAVTSDLWPSMSSLFAASLKRSGRSPTLVRAFAVPATRSISTVSPFRFKSLQTAPKPQGLSQLQQQRFIFGGSSQNLLAQKEKTANNNPNSANAQNAFYQALLRANMPAIVVERYRTAQFASNSTTEALFTQALQRVGGAEAIGFGAQTQGLKSEQLQAVGQAVAAQNGGGQIGMATRQTGTGAKEAPLYVVVDESLSSVVFRWVKFLLIFGFFCYLSLVVVTVLIETTGVMKNIRGAQTNEAQPQQQTVRFSDVHGCDEAKDELQELGVLLVGPPGTGKTLLARAVAGEAGVPFFYMSGSEFDEVYVGVGAKRVRELFSQARGKSPAIIFIDELDAIGAKRNERDAAYVKQTLNQLLTELDGFSQSSGVIILGATNYPQLLDKALTRPGRFDRKVTVGLPDVRGRMDILRHHMKDVQIGTDIDLAVIARGTPGFSGADLENLVNQAAIHASRDRKTKVGSFDFDWAKDKIMMGAEARSRIIQDKDKLSTAYHEAGHALVSYFSPSSTPPV</sequence>
<dbReference type="Gene3D" id="3.40.50.300">
    <property type="entry name" value="P-loop containing nucleotide triphosphate hydrolases"/>
    <property type="match status" value="1"/>
</dbReference>
<comment type="similarity">
    <text evidence="3">In the N-terminal section; belongs to the AAA ATPase family.</text>
</comment>
<evidence type="ECO:0000256" key="4">
    <source>
        <dbReference type="ARBA" id="ARBA00022670"/>
    </source>
</evidence>
<dbReference type="InterPro" id="IPR037219">
    <property type="entry name" value="Peptidase_M41-like"/>
</dbReference>
<evidence type="ECO:0000256" key="3">
    <source>
        <dbReference type="ARBA" id="ARBA00010550"/>
    </source>
</evidence>
<dbReference type="GeneID" id="81374432"/>
<dbReference type="GO" id="GO:0005524">
    <property type="term" value="F:ATP binding"/>
    <property type="evidence" value="ECO:0007669"/>
    <property type="project" value="UniProtKB-KW"/>
</dbReference>
<dbReference type="PANTHER" id="PTHR23076:SF97">
    <property type="entry name" value="ATP-DEPENDENT ZINC METALLOPROTEASE YME1L1"/>
    <property type="match status" value="1"/>
</dbReference>
<feature type="transmembrane region" description="Helical" evidence="10">
    <location>
        <begin position="209"/>
        <end position="231"/>
    </location>
</feature>
<keyword evidence="9" id="KW-0067">ATP-binding</keyword>
<dbReference type="InterPro" id="IPR048438">
    <property type="entry name" value="Yme1-like_N"/>
</dbReference>
<dbReference type="Gene3D" id="1.20.58.760">
    <property type="entry name" value="Peptidase M41"/>
    <property type="match status" value="1"/>
</dbReference>
<evidence type="ECO:0000313" key="12">
    <source>
        <dbReference type="EMBL" id="KAJ5388274.1"/>
    </source>
</evidence>
<comment type="similarity">
    <text evidence="9">Belongs to the AAA ATPase family.</text>
</comment>
<comment type="similarity">
    <text evidence="2">In the C-terminal section; belongs to the peptidase M41 family.</text>
</comment>
<dbReference type="PANTHER" id="PTHR23076">
    <property type="entry name" value="METALLOPROTEASE M41 FTSH"/>
    <property type="match status" value="1"/>
</dbReference>
<dbReference type="InterPro" id="IPR027417">
    <property type="entry name" value="P-loop_NTPase"/>
</dbReference>
<evidence type="ECO:0000256" key="8">
    <source>
        <dbReference type="ARBA" id="ARBA00023049"/>
    </source>
</evidence>
<proteinExistence type="inferred from homology"/>
<dbReference type="SUPFAM" id="SSF140990">
    <property type="entry name" value="FtsH protease domain-like"/>
    <property type="match status" value="1"/>
</dbReference>
<dbReference type="EMBL" id="JAPZBU010000009">
    <property type="protein sequence ID" value="KAJ5388274.1"/>
    <property type="molecule type" value="Genomic_DNA"/>
</dbReference>
<reference evidence="12" key="2">
    <citation type="journal article" date="2023" name="IMA Fungus">
        <title>Comparative genomic study of the Penicillium genus elucidates a diverse pangenome and 15 lateral gene transfer events.</title>
        <authorList>
            <person name="Petersen C."/>
            <person name="Sorensen T."/>
            <person name="Nielsen M.R."/>
            <person name="Sondergaard T.E."/>
            <person name="Sorensen J.L."/>
            <person name="Fitzpatrick D.A."/>
            <person name="Frisvad J.C."/>
            <person name="Nielsen K.L."/>
        </authorList>
    </citation>
    <scope>NUCLEOTIDE SEQUENCE</scope>
    <source>
        <strain evidence="12">IBT 29677</strain>
    </source>
</reference>
<keyword evidence="13" id="KW-1185">Reference proteome</keyword>
<dbReference type="InterPro" id="IPR003959">
    <property type="entry name" value="ATPase_AAA_core"/>
</dbReference>
<dbReference type="RefSeq" id="XP_056486072.1">
    <property type="nucleotide sequence ID" value="XM_056635452.1"/>
</dbReference>
<keyword evidence="7" id="KW-0862">Zinc</keyword>
<dbReference type="Pfam" id="PF21232">
    <property type="entry name" value="Yme1-like_N"/>
    <property type="match status" value="1"/>
</dbReference>
<dbReference type="InterPro" id="IPR041569">
    <property type="entry name" value="AAA_lid_3"/>
</dbReference>
<evidence type="ECO:0000256" key="1">
    <source>
        <dbReference type="ARBA" id="ARBA00001947"/>
    </source>
</evidence>
<dbReference type="GO" id="GO:0046872">
    <property type="term" value="F:metal ion binding"/>
    <property type="evidence" value="ECO:0007669"/>
    <property type="project" value="UniProtKB-KW"/>
</dbReference>
<dbReference type="FunFam" id="1.10.8.60:FF:000001">
    <property type="entry name" value="ATP-dependent zinc metalloprotease FtsH"/>
    <property type="match status" value="1"/>
</dbReference>